<reference evidence="1 2" key="1">
    <citation type="journal article" date="2010" name="Stand. Genomic Sci.">
        <title>Complete genome sequence of Spirosoma linguale type strain (1).</title>
        <authorList>
            <person name="Lail K."/>
            <person name="Sikorski J."/>
            <person name="Saunders E."/>
            <person name="Lapidus A."/>
            <person name="Glavina Del Rio T."/>
            <person name="Copeland A."/>
            <person name="Tice H."/>
            <person name="Cheng J.-F."/>
            <person name="Lucas S."/>
            <person name="Nolan M."/>
            <person name="Bruce D."/>
            <person name="Goodwin L."/>
            <person name="Pitluck S."/>
            <person name="Ivanova N."/>
            <person name="Mavromatis K."/>
            <person name="Ovchinnikova G."/>
            <person name="Pati A."/>
            <person name="Chen A."/>
            <person name="Palaniappan K."/>
            <person name="Land M."/>
            <person name="Hauser L."/>
            <person name="Chang Y.-J."/>
            <person name="Jeffries C.D."/>
            <person name="Chain P."/>
            <person name="Brettin T."/>
            <person name="Detter J.C."/>
            <person name="Schuetze A."/>
            <person name="Rohde M."/>
            <person name="Tindall B.J."/>
            <person name="Goeker M."/>
            <person name="Bristow J."/>
            <person name="Eisen J.A."/>
            <person name="Markowitz V."/>
            <person name="Hugenholtz P."/>
            <person name="Kyrpides N.C."/>
            <person name="Klenk H.-P."/>
            <person name="Chen F."/>
        </authorList>
    </citation>
    <scope>NUCLEOTIDE SEQUENCE [LARGE SCALE GENOMIC DNA]</scope>
    <source>
        <strain evidence="2">ATCC 33905 / DSM 74 / LMG 10896 / Claus 1</strain>
    </source>
</reference>
<dbReference type="RefSeq" id="WP_012928273.1">
    <property type="nucleotide sequence ID" value="NC_013730.1"/>
</dbReference>
<dbReference type="EMBL" id="CP001769">
    <property type="protein sequence ID" value="ADB39758.1"/>
    <property type="molecule type" value="Genomic_DNA"/>
</dbReference>
<proteinExistence type="predicted"/>
<evidence type="ECO:0000313" key="2">
    <source>
        <dbReference type="Proteomes" id="UP000002028"/>
    </source>
</evidence>
<dbReference type="HOGENOM" id="CLU_2897522_0_0_10"/>
<evidence type="ECO:0000313" key="1">
    <source>
        <dbReference type="EMBL" id="ADB39758.1"/>
    </source>
</evidence>
<sequence>MKNQSVYTAIPDTSDLTYWEVKLTNGPHQTRTFVPKDKELHHRLKVEQRAEIDARLARTKQSERHRYGG</sequence>
<name>D2QC23_SPILD</name>
<organism evidence="1 2">
    <name type="scientific">Spirosoma linguale (strain ATCC 33905 / DSM 74 / LMG 10896 / Claus 1)</name>
    <dbReference type="NCBI Taxonomy" id="504472"/>
    <lineage>
        <taxon>Bacteria</taxon>
        <taxon>Pseudomonadati</taxon>
        <taxon>Bacteroidota</taxon>
        <taxon>Cytophagia</taxon>
        <taxon>Cytophagales</taxon>
        <taxon>Cytophagaceae</taxon>
        <taxon>Spirosoma</taxon>
    </lineage>
</organism>
<dbReference type="Proteomes" id="UP000002028">
    <property type="component" value="Chromosome"/>
</dbReference>
<dbReference type="AlphaFoldDB" id="D2QC23"/>
<gene>
    <name evidence="1" type="ordered locus">Slin_3762</name>
</gene>
<keyword evidence="2" id="KW-1185">Reference proteome</keyword>
<protein>
    <submittedName>
        <fullName evidence="1">Uncharacterized protein</fullName>
    </submittedName>
</protein>
<dbReference type="KEGG" id="sli:Slin_3762"/>
<accession>D2QC23</accession>